<sequence>MLSSFSTCNDPHPMTSLECTILRQDSDQPLQLTSAYSQLTSSHTSGLAAPLAGGLSQNSTSTLFNGSMEKDDYILYIRFRFDVTHAIALGYGTTTPALKHMAFHLNGYKEQAKLWKYSETDVKARLGRLAYHLGDKTLIPSTKHAANGILQQEDKKTIHLRVEHRLYNPSNTQQNERNEEVIASVKLQEQCYRQAPGIKDMKPVEDLTTSKTTYVPKRHMIMTVKEAYNLFQSEFPNQTFPSHSSELLHSMCSNVNLEKCMTSRCSKCIIDPESLLENATDLCMDVTLQQWVELEGRSSCLILKWLFFATSHGKGAVDGIGGLVKRFMWNDVKLQRANISCANDFLKSATKVSSKIKKYNILKYQVKDVSSESENEEELPVLSATPSSQEPSTLPVTLDLIKPGPGSYVHIRFATDTKKNPVTYVYAATCQSSVEEDNKVKVMCMNVVGTSGKIFRPNEQDISYIIYEQISAMLYEFPCKEGCHGQLAHVAKCARKTCYRCTEEAGVINHKSPGLAPKGVLCSREPGMFSQVENKTSPAQDVQFAPCFPGVHFGVLLGQ</sequence>
<evidence type="ECO:0000313" key="2">
    <source>
        <dbReference type="Proteomes" id="UP001159363"/>
    </source>
</evidence>
<dbReference type="EMBL" id="JARBHB010000007">
    <property type="protein sequence ID" value="KAJ8879778.1"/>
    <property type="molecule type" value="Genomic_DNA"/>
</dbReference>
<reference evidence="1 2" key="1">
    <citation type="submission" date="2023-02" db="EMBL/GenBank/DDBJ databases">
        <title>LHISI_Scaffold_Assembly.</title>
        <authorList>
            <person name="Stuart O.P."/>
            <person name="Cleave R."/>
            <person name="Magrath M.J.L."/>
            <person name="Mikheyev A.S."/>
        </authorList>
    </citation>
    <scope>NUCLEOTIDE SEQUENCE [LARGE SCALE GENOMIC DNA]</scope>
    <source>
        <strain evidence="1">Daus_M_001</strain>
        <tissue evidence="1">Leg muscle</tissue>
    </source>
</reference>
<dbReference type="Proteomes" id="UP001159363">
    <property type="component" value="Chromosome 6"/>
</dbReference>
<comment type="caution">
    <text evidence="1">The sequence shown here is derived from an EMBL/GenBank/DDBJ whole genome shotgun (WGS) entry which is preliminary data.</text>
</comment>
<dbReference type="PANTHER" id="PTHR46601:SF2">
    <property type="entry name" value="UBIQUITIN-LIKE PROTEASE FAMILY PROFILE DOMAIN-CONTAINING PROTEIN"/>
    <property type="match status" value="1"/>
</dbReference>
<accession>A0ABQ9H682</accession>
<proteinExistence type="predicted"/>
<evidence type="ECO:0000313" key="1">
    <source>
        <dbReference type="EMBL" id="KAJ8879778.1"/>
    </source>
</evidence>
<dbReference type="PANTHER" id="PTHR46601">
    <property type="entry name" value="ULP_PROTEASE DOMAIN-CONTAINING PROTEIN"/>
    <property type="match status" value="1"/>
</dbReference>
<keyword evidence="2" id="KW-1185">Reference proteome</keyword>
<gene>
    <name evidence="1" type="ORF">PR048_020386</name>
</gene>
<protein>
    <submittedName>
        <fullName evidence="1">Uncharacterized protein</fullName>
    </submittedName>
</protein>
<organism evidence="1 2">
    <name type="scientific">Dryococelus australis</name>
    <dbReference type="NCBI Taxonomy" id="614101"/>
    <lineage>
        <taxon>Eukaryota</taxon>
        <taxon>Metazoa</taxon>
        <taxon>Ecdysozoa</taxon>
        <taxon>Arthropoda</taxon>
        <taxon>Hexapoda</taxon>
        <taxon>Insecta</taxon>
        <taxon>Pterygota</taxon>
        <taxon>Neoptera</taxon>
        <taxon>Polyneoptera</taxon>
        <taxon>Phasmatodea</taxon>
        <taxon>Verophasmatodea</taxon>
        <taxon>Anareolatae</taxon>
        <taxon>Phasmatidae</taxon>
        <taxon>Eurycanthinae</taxon>
        <taxon>Dryococelus</taxon>
    </lineage>
</organism>
<name>A0ABQ9H682_9NEOP</name>